<sequence>MNNLDKNDISSSNIRLDIITMYKMTFVYNALLNGWTVKKLKDNKFEFSKNKEEIKKEVYLDNYLNKFVNTNLNVNHIINNNID</sequence>
<name>A0A6C0JHX8_9ZZZZ</name>
<evidence type="ECO:0000313" key="1">
    <source>
        <dbReference type="EMBL" id="QHU03378.1"/>
    </source>
</evidence>
<organism evidence="1">
    <name type="scientific">viral metagenome</name>
    <dbReference type="NCBI Taxonomy" id="1070528"/>
    <lineage>
        <taxon>unclassified sequences</taxon>
        <taxon>metagenomes</taxon>
        <taxon>organismal metagenomes</taxon>
    </lineage>
</organism>
<protein>
    <submittedName>
        <fullName evidence="1">Uncharacterized protein</fullName>
    </submittedName>
</protein>
<dbReference type="AlphaFoldDB" id="A0A6C0JHX8"/>
<dbReference type="EMBL" id="MN740375">
    <property type="protein sequence ID" value="QHU03378.1"/>
    <property type="molecule type" value="Genomic_DNA"/>
</dbReference>
<accession>A0A6C0JHX8</accession>
<reference evidence="1" key="1">
    <citation type="journal article" date="2020" name="Nature">
        <title>Giant virus diversity and host interactions through global metagenomics.</title>
        <authorList>
            <person name="Schulz F."/>
            <person name="Roux S."/>
            <person name="Paez-Espino D."/>
            <person name="Jungbluth S."/>
            <person name="Walsh D.A."/>
            <person name="Denef V.J."/>
            <person name="McMahon K.D."/>
            <person name="Konstantinidis K.T."/>
            <person name="Eloe-Fadrosh E.A."/>
            <person name="Kyrpides N.C."/>
            <person name="Woyke T."/>
        </authorList>
    </citation>
    <scope>NUCLEOTIDE SEQUENCE</scope>
    <source>
        <strain evidence="1">GVMAG-M-3300026093-6</strain>
    </source>
</reference>
<proteinExistence type="predicted"/>